<keyword evidence="3" id="KW-1185">Reference proteome</keyword>
<evidence type="ECO:0000313" key="2">
    <source>
        <dbReference type="EMBL" id="PGH04193.1"/>
    </source>
</evidence>
<sequence>MQLTPILLTITSLLTGTIASGGSKGKGTFHPPKAKSFLDIDFYIGWPTNATTASGLVTITPNAAGTVKGGFNGRVVENVTASVERFLLPPGTGPGEYSEYVNEIVFANEAEETILAKMNGVASYANGGLHGFAHIRLETAIEKLKWINYGMFVAEWVGNTNSGTGNAKLQVFEIASGGRTDGKPIPAIEMGKE</sequence>
<comment type="caution">
    <text evidence="2">The sequence shown here is derived from an EMBL/GenBank/DDBJ whole genome shotgun (WGS) entry which is preliminary data.</text>
</comment>
<name>A0A2B7X5Y3_9EURO</name>
<dbReference type="Gene3D" id="2.40.160.20">
    <property type="match status" value="1"/>
</dbReference>
<reference evidence="2 3" key="1">
    <citation type="submission" date="2017-10" db="EMBL/GenBank/DDBJ databases">
        <title>Comparative genomics in systemic dimorphic fungi from Ajellomycetaceae.</title>
        <authorList>
            <person name="Munoz J.F."/>
            <person name="Mcewen J.G."/>
            <person name="Clay O.K."/>
            <person name="Cuomo C.A."/>
        </authorList>
    </citation>
    <scope>NUCLEOTIDE SEQUENCE [LARGE SCALE GENOMIC DNA]</scope>
    <source>
        <strain evidence="2 3">UAMH5409</strain>
    </source>
</reference>
<keyword evidence="1" id="KW-0732">Signal</keyword>
<dbReference type="EMBL" id="PDNB01000139">
    <property type="protein sequence ID" value="PGH04193.1"/>
    <property type="molecule type" value="Genomic_DNA"/>
</dbReference>
<gene>
    <name evidence="2" type="ORF">AJ79_07171</name>
</gene>
<protein>
    <recommendedName>
        <fullName evidence="4">GH16 domain-containing protein</fullName>
    </recommendedName>
</protein>
<accession>A0A2B7X5Y3</accession>
<evidence type="ECO:0000256" key="1">
    <source>
        <dbReference type="SAM" id="SignalP"/>
    </source>
</evidence>
<feature type="chain" id="PRO_5012270610" description="GH16 domain-containing protein" evidence="1">
    <location>
        <begin position="20"/>
        <end position="193"/>
    </location>
</feature>
<evidence type="ECO:0008006" key="4">
    <source>
        <dbReference type="Google" id="ProtNLM"/>
    </source>
</evidence>
<dbReference type="OrthoDB" id="3426753at2759"/>
<feature type="signal peptide" evidence="1">
    <location>
        <begin position="1"/>
        <end position="19"/>
    </location>
</feature>
<evidence type="ECO:0000313" key="3">
    <source>
        <dbReference type="Proteomes" id="UP000223968"/>
    </source>
</evidence>
<dbReference type="Proteomes" id="UP000223968">
    <property type="component" value="Unassembled WGS sequence"/>
</dbReference>
<proteinExistence type="predicted"/>
<dbReference type="AlphaFoldDB" id="A0A2B7X5Y3"/>
<organism evidence="2 3">
    <name type="scientific">Helicocarpus griseus UAMH5409</name>
    <dbReference type="NCBI Taxonomy" id="1447875"/>
    <lineage>
        <taxon>Eukaryota</taxon>
        <taxon>Fungi</taxon>
        <taxon>Dikarya</taxon>
        <taxon>Ascomycota</taxon>
        <taxon>Pezizomycotina</taxon>
        <taxon>Eurotiomycetes</taxon>
        <taxon>Eurotiomycetidae</taxon>
        <taxon>Onygenales</taxon>
        <taxon>Ajellomycetaceae</taxon>
        <taxon>Helicocarpus</taxon>
    </lineage>
</organism>